<comment type="subunit">
    <text evidence="2 10">Oligomeric complex that consists of at least the alpha, beta, beta', gamma, delta, epsilon and zeta subunits.</text>
</comment>
<dbReference type="PANTHER" id="PTHR10121">
    <property type="entry name" value="COATOMER SUBUNIT DELTA"/>
    <property type="match status" value="1"/>
</dbReference>
<dbReference type="RefSeq" id="XP_007680353.1">
    <property type="nucleotide sequence ID" value="XM_007682163.1"/>
</dbReference>
<name>M2M792_BAUPA</name>
<feature type="domain" description="MHD" evidence="13">
    <location>
        <begin position="284"/>
        <end position="528"/>
    </location>
</feature>
<keyword evidence="6 10" id="KW-0653">Protein transport</keyword>
<dbReference type="GO" id="GO:0006888">
    <property type="term" value="P:endoplasmic reticulum to Golgi vesicle-mediated transport"/>
    <property type="evidence" value="ECO:0007669"/>
    <property type="project" value="TreeGrafter"/>
</dbReference>
<comment type="function">
    <text evidence="10">The coatomer is a cytosolic protein complex that binds to dilysine motifs and reversibly associates with Golgi non-clathrin-coated vesicles, which further mediate biosynthetic protein transport from the ER, via the Golgi up to the trans Golgi network. Coatomer complex is required for budding from Golgi membranes, and is essential for the retrograde Golgi-to-ER transport of dilysine-tagged proteins.</text>
</comment>
<evidence type="ECO:0000256" key="9">
    <source>
        <dbReference type="ARBA" id="ARBA00023329"/>
    </source>
</evidence>
<dbReference type="CDD" id="cd14830">
    <property type="entry name" value="Delta_COP_N"/>
    <property type="match status" value="1"/>
</dbReference>
<evidence type="ECO:0000256" key="3">
    <source>
        <dbReference type="ARBA" id="ARBA00022448"/>
    </source>
</evidence>
<dbReference type="FunFam" id="2.60.40.1170:FF:000028">
    <property type="entry name" value="Coatomer subunit delta"/>
    <property type="match status" value="1"/>
</dbReference>
<keyword evidence="15" id="KW-1185">Reference proteome</keyword>
<keyword evidence="3 10" id="KW-0813">Transport</keyword>
<keyword evidence="9 10" id="KW-0968">Cytoplasmic vesicle</keyword>
<evidence type="ECO:0000256" key="2">
    <source>
        <dbReference type="ARBA" id="ARBA00011775"/>
    </source>
</evidence>
<proteinExistence type="inferred from homology"/>
<keyword evidence="5 10" id="KW-0931">ER-Golgi transport</keyword>
<dbReference type="Gene3D" id="3.30.450.60">
    <property type="match status" value="1"/>
</dbReference>
<dbReference type="KEGG" id="bcom:BAUCODRAFT_38211"/>
<feature type="region of interest" description="Disordered" evidence="12">
    <location>
        <begin position="154"/>
        <end position="192"/>
    </location>
</feature>
<keyword evidence="7 10" id="KW-0333">Golgi apparatus</keyword>
<dbReference type="FunFam" id="3.30.450.60:FF:000003">
    <property type="entry name" value="Coatomer subunit delta"/>
    <property type="match status" value="1"/>
</dbReference>
<evidence type="ECO:0000259" key="13">
    <source>
        <dbReference type="PROSITE" id="PS51072"/>
    </source>
</evidence>
<dbReference type="PANTHER" id="PTHR10121:SF0">
    <property type="entry name" value="COATOMER SUBUNIT DELTA"/>
    <property type="match status" value="1"/>
</dbReference>
<keyword evidence="8 10" id="KW-0472">Membrane</keyword>
<dbReference type="InterPro" id="IPR022775">
    <property type="entry name" value="AP_mu_sigma_su"/>
</dbReference>
<evidence type="ECO:0000313" key="14">
    <source>
        <dbReference type="EMBL" id="EMC92181.1"/>
    </source>
</evidence>
<dbReference type="OrthoDB" id="10266042at2759"/>
<evidence type="ECO:0000256" key="1">
    <source>
        <dbReference type="ARBA" id="ARBA00010516"/>
    </source>
</evidence>
<dbReference type="InterPro" id="IPR028565">
    <property type="entry name" value="MHD"/>
</dbReference>
<dbReference type="AlphaFoldDB" id="M2M792"/>
<dbReference type="OMA" id="VQFRTHP"/>
<dbReference type="GO" id="GO:0030126">
    <property type="term" value="C:COPI vesicle coat"/>
    <property type="evidence" value="ECO:0007669"/>
    <property type="project" value="UniProtKB-UniRule"/>
</dbReference>
<dbReference type="Gene3D" id="2.60.40.1170">
    <property type="entry name" value="Mu homology domain, subdomain B"/>
    <property type="match status" value="2"/>
</dbReference>
<dbReference type="CDD" id="cd09254">
    <property type="entry name" value="AP_delta-COPI_MHD"/>
    <property type="match status" value="1"/>
</dbReference>
<dbReference type="InterPro" id="IPR027059">
    <property type="entry name" value="Coatomer_dsu"/>
</dbReference>
<feature type="compositionally biased region" description="Basic and acidic residues" evidence="12">
    <location>
        <begin position="154"/>
        <end position="175"/>
    </location>
</feature>
<protein>
    <recommendedName>
        <fullName evidence="10">Coatomer subunit delta</fullName>
    </recommendedName>
</protein>
<dbReference type="SUPFAM" id="SSF64356">
    <property type="entry name" value="SNARE-like"/>
    <property type="match status" value="1"/>
</dbReference>
<dbReference type="GO" id="GO:0015031">
    <property type="term" value="P:protein transport"/>
    <property type="evidence" value="ECO:0007669"/>
    <property type="project" value="UniProtKB-KW"/>
</dbReference>
<comment type="similarity">
    <text evidence="1 10">Belongs to the adaptor complexes medium subunit family. Delta-COP subfamily.</text>
</comment>
<dbReference type="InterPro" id="IPR036168">
    <property type="entry name" value="AP2_Mu_C_sf"/>
</dbReference>
<accession>M2M792</accession>
<gene>
    <name evidence="14" type="ORF">BAUCODRAFT_38211</name>
</gene>
<evidence type="ECO:0000256" key="5">
    <source>
        <dbReference type="ARBA" id="ARBA00022892"/>
    </source>
</evidence>
<evidence type="ECO:0000256" key="6">
    <source>
        <dbReference type="ARBA" id="ARBA00022927"/>
    </source>
</evidence>
<comment type="subcellular location">
    <subcellularLocation>
        <location evidence="10 11">Cytoplasm</location>
    </subcellularLocation>
    <subcellularLocation>
        <location evidence="10 11">Cytoplasmic vesicle</location>
        <location evidence="10 11">COPI-coated vesicle membrane</location>
        <topology evidence="10 11">Peripheral membrane protein</topology>
        <orientation evidence="10 11">Cytoplasmic side</orientation>
    </subcellularLocation>
    <subcellularLocation>
        <location evidence="10 11">Golgi apparatus membrane</location>
        <topology evidence="10 11">Peripheral membrane protein</topology>
        <orientation evidence="10 11">Cytoplasmic side</orientation>
    </subcellularLocation>
</comment>
<dbReference type="eggNOG" id="KOG2635">
    <property type="taxonomic scope" value="Eukaryota"/>
</dbReference>
<sequence length="528" mass="58405">MVVLSAAITTRSGKPILARQFRQMQRSRVEALLASFPKLADTASQHTTVEQDNVRFVYQPLDELYMVLITNRQSNILQDISTLHLFAQVVGSICKTLDEREIVRCAYELLSAFDEVVTLGYRENLTLAQIKTFLDMESHEERIQEIIARNKELEASEERKRRAKQLEMQRKDNARAARAGGGGVPRAPSYPTYTPPPAVPTMPDTYDSYTAAKNQTFNKAMPNRGKGMQLGKKKTTTTMYEQVRGDLGPEAAEANAPLAGVPTAPPAQTIQPSVPSQGAHHIATDDVHITVAEAISARLSREGALESFEVKGDLQLRISNPSLTQLKLELAYGDTRGAQFTAHPKVDKTMFKNSNTIQLQDTSKGFPANNSIQIMRWRLTSKSDELSDFPIKFTVWTSEISTNTYSLTVEYELTGSDTLKDVVVVIPYSTSEPAVSSFDSLYEVSGDSIDWTIGDVDESNSSGSFEFEAQAQSEAEFFPMKVRFAKTQPWVDVDVSKVTLLAEGQDVGFGKDIRSVADTSEQGGYLVV</sequence>
<evidence type="ECO:0000256" key="11">
    <source>
        <dbReference type="RuleBase" id="RU366052"/>
    </source>
</evidence>
<dbReference type="Proteomes" id="UP000011761">
    <property type="component" value="Unassembled WGS sequence"/>
</dbReference>
<dbReference type="HOGENOM" id="CLU_019988_3_0_1"/>
<dbReference type="STRING" id="717646.M2M792"/>
<organism evidence="14 15">
    <name type="scientific">Baudoinia panamericana (strain UAMH 10762)</name>
    <name type="common">Angels' share fungus</name>
    <name type="synonym">Baudoinia compniacensis (strain UAMH 10762)</name>
    <dbReference type="NCBI Taxonomy" id="717646"/>
    <lineage>
        <taxon>Eukaryota</taxon>
        <taxon>Fungi</taxon>
        <taxon>Dikarya</taxon>
        <taxon>Ascomycota</taxon>
        <taxon>Pezizomycotina</taxon>
        <taxon>Dothideomycetes</taxon>
        <taxon>Dothideomycetidae</taxon>
        <taxon>Mycosphaerellales</taxon>
        <taxon>Teratosphaeriaceae</taxon>
        <taxon>Baudoinia</taxon>
    </lineage>
</organism>
<evidence type="ECO:0000256" key="10">
    <source>
        <dbReference type="RuleBase" id="RU364018"/>
    </source>
</evidence>
<evidence type="ECO:0000256" key="8">
    <source>
        <dbReference type="ARBA" id="ARBA00023136"/>
    </source>
</evidence>
<evidence type="ECO:0000256" key="12">
    <source>
        <dbReference type="SAM" id="MobiDB-lite"/>
    </source>
</evidence>
<dbReference type="Pfam" id="PF01217">
    <property type="entry name" value="Clat_adaptor_s"/>
    <property type="match status" value="1"/>
</dbReference>
<keyword evidence="4 10" id="KW-0963">Cytoplasm</keyword>
<dbReference type="EMBL" id="KB445562">
    <property type="protein sequence ID" value="EMC92181.1"/>
    <property type="molecule type" value="Genomic_DNA"/>
</dbReference>
<dbReference type="SUPFAM" id="SSF49447">
    <property type="entry name" value="Second domain of Mu2 adaptin subunit (ap50) of ap2 adaptor"/>
    <property type="match status" value="1"/>
</dbReference>
<dbReference type="GO" id="GO:0000139">
    <property type="term" value="C:Golgi membrane"/>
    <property type="evidence" value="ECO:0007669"/>
    <property type="project" value="UniProtKB-SubCell"/>
</dbReference>
<evidence type="ECO:0000256" key="7">
    <source>
        <dbReference type="ARBA" id="ARBA00023034"/>
    </source>
</evidence>
<dbReference type="GO" id="GO:0006890">
    <property type="term" value="P:retrograde vesicle-mediated transport, Golgi to endoplasmic reticulum"/>
    <property type="evidence" value="ECO:0007669"/>
    <property type="project" value="UniProtKB-UniRule"/>
</dbReference>
<reference evidence="14 15" key="1">
    <citation type="journal article" date="2012" name="PLoS Pathog.">
        <title>Diverse lifestyles and strategies of plant pathogenesis encoded in the genomes of eighteen Dothideomycetes fungi.</title>
        <authorList>
            <person name="Ohm R.A."/>
            <person name="Feau N."/>
            <person name="Henrissat B."/>
            <person name="Schoch C.L."/>
            <person name="Horwitz B.A."/>
            <person name="Barry K.W."/>
            <person name="Condon B.J."/>
            <person name="Copeland A.C."/>
            <person name="Dhillon B."/>
            <person name="Glaser F."/>
            <person name="Hesse C.N."/>
            <person name="Kosti I."/>
            <person name="LaButti K."/>
            <person name="Lindquist E.A."/>
            <person name="Lucas S."/>
            <person name="Salamov A.A."/>
            <person name="Bradshaw R.E."/>
            <person name="Ciuffetti L."/>
            <person name="Hamelin R.C."/>
            <person name="Kema G.H.J."/>
            <person name="Lawrence C."/>
            <person name="Scott J.A."/>
            <person name="Spatafora J.W."/>
            <person name="Turgeon B.G."/>
            <person name="de Wit P.J.G.M."/>
            <person name="Zhong S."/>
            <person name="Goodwin S.B."/>
            <person name="Grigoriev I.V."/>
        </authorList>
    </citation>
    <scope>NUCLEOTIDE SEQUENCE [LARGE SCALE GENOMIC DNA]</scope>
    <source>
        <strain evidence="14 15">UAMH 10762</strain>
    </source>
</reference>
<dbReference type="InterPro" id="IPR011012">
    <property type="entry name" value="Longin-like_dom_sf"/>
</dbReference>
<dbReference type="GeneID" id="19113466"/>
<dbReference type="Pfam" id="PF00928">
    <property type="entry name" value="Adap_comp_sub"/>
    <property type="match status" value="1"/>
</dbReference>
<evidence type="ECO:0000313" key="15">
    <source>
        <dbReference type="Proteomes" id="UP000011761"/>
    </source>
</evidence>
<dbReference type="PROSITE" id="PS51072">
    <property type="entry name" value="MHD"/>
    <property type="match status" value="1"/>
</dbReference>
<evidence type="ECO:0000256" key="4">
    <source>
        <dbReference type="ARBA" id="ARBA00022490"/>
    </source>
</evidence>
<dbReference type="GO" id="GO:0051645">
    <property type="term" value="P:Golgi localization"/>
    <property type="evidence" value="ECO:0007669"/>
    <property type="project" value="TreeGrafter"/>
</dbReference>